<evidence type="ECO:0000313" key="2">
    <source>
        <dbReference type="Proteomes" id="UP000324831"/>
    </source>
</evidence>
<comment type="caution">
    <text evidence="1">The sequence shown here is derived from an EMBL/GenBank/DDBJ whole genome shotgun (WGS) entry which is preliminary data.</text>
</comment>
<dbReference type="EMBL" id="BIMN01000002">
    <property type="protein sequence ID" value="GCE63422.1"/>
    <property type="molecule type" value="Genomic_DNA"/>
</dbReference>
<reference evidence="1 2" key="1">
    <citation type="submission" date="2019-01" db="EMBL/GenBank/DDBJ databases">
        <title>Draft genome sequences of Candidatus Mycoplasma haemohominis SWG34-3 identified from a patient with pyrexia, anemia and liver dysfunction.</title>
        <authorList>
            <person name="Sekizuka T."/>
            <person name="Hattori N."/>
            <person name="Katano H."/>
            <person name="Takuma T."/>
            <person name="Ito T."/>
            <person name="Arai N."/>
            <person name="Yanai R."/>
            <person name="Ishii S."/>
            <person name="Miura Y."/>
            <person name="Tokunaga T."/>
            <person name="Watanabe H."/>
            <person name="Nomura N."/>
            <person name="Eguchi J."/>
            <person name="Arai T."/>
            <person name="Hasegawa H."/>
            <person name="Nakamaki T."/>
            <person name="Wakita T."/>
            <person name="Niki Y."/>
            <person name="Kuroda M."/>
        </authorList>
    </citation>
    <scope>NUCLEOTIDE SEQUENCE [LARGE SCALE GENOMIC DNA]</scope>
    <source>
        <strain evidence="1">SWG34-3</strain>
    </source>
</reference>
<proteinExistence type="predicted"/>
<organism evidence="1 2">
    <name type="scientific">Candidatus Mycoplasma haematohominis</name>
    <dbReference type="NCBI Taxonomy" id="1494318"/>
    <lineage>
        <taxon>Bacteria</taxon>
        <taxon>Bacillati</taxon>
        <taxon>Mycoplasmatota</taxon>
        <taxon>Mollicutes</taxon>
        <taxon>Mycoplasmataceae</taxon>
        <taxon>Mycoplasma</taxon>
    </lineage>
</organism>
<accession>A0A478FQ66</accession>
<sequence length="198" mass="22781">MAFGIIKTLSVAAFLAISIFIGKTLNTSFVKFELVRQGYELLDANDSDGWDVRFEENKSSYSNADHLKEKCSSILWNDISGSSDSDFELARKICTKPENFAKHALSQGYQLLDLEADDKVWQHKVDAYKNLLNTKTISLKKNVGNKERGDLLRNDVTATKLKIWCSHQVNVYWKSDRQKDFEVYLEHCTENKERESRS</sequence>
<dbReference type="AlphaFoldDB" id="A0A478FQ66"/>
<name>A0A478FQ66_9MOLU</name>
<protein>
    <submittedName>
        <fullName evidence="1">Uncharacterized protein</fullName>
    </submittedName>
</protein>
<gene>
    <name evidence="1" type="ORF">MHSWG343_04190</name>
</gene>
<dbReference type="Proteomes" id="UP000324831">
    <property type="component" value="Unassembled WGS sequence"/>
</dbReference>
<evidence type="ECO:0000313" key="1">
    <source>
        <dbReference type="EMBL" id="GCE63422.1"/>
    </source>
</evidence>